<name>A0A239F870_9BURK</name>
<dbReference type="InterPro" id="IPR021259">
    <property type="entry name" value="DUF2817"/>
</dbReference>
<dbReference type="CDD" id="cd06233">
    <property type="entry name" value="M14-like"/>
    <property type="match status" value="1"/>
</dbReference>
<organism evidence="1 2">
    <name type="scientific">Noviherbaspirillum humi</name>
    <dbReference type="NCBI Taxonomy" id="1688639"/>
    <lineage>
        <taxon>Bacteria</taxon>
        <taxon>Pseudomonadati</taxon>
        <taxon>Pseudomonadota</taxon>
        <taxon>Betaproteobacteria</taxon>
        <taxon>Burkholderiales</taxon>
        <taxon>Oxalobacteraceae</taxon>
        <taxon>Noviherbaspirillum</taxon>
    </lineage>
</organism>
<sequence length="356" mass="39547">MLPSGYHASRAAFRAKAMQAGGRLRTFEHGAAGLHTDTAWFGKDAAASVLVIASGTHGVEGYAGAACQLHFIDSIAAWRPFMSDRLAFLLVHAVNPWGYLHDRRVTVEGVDLNRNFVDFPLAGRPPSAYGAFHDRLMRRYRPLPMGWWNEVRLLAGALTPARRRRLQQAVSAGQYDHPHGLFYGGQAPTESRRVWEAIMQAFLQQRRQAFLLDLHTGLGRRGAGELISYLPPDDPGFRRLSGWYGGQLRSMAAGDSVSAAVEGTLTQAFDRALAGESYAVGLEFGTRPALAVLNALRADHWFHHVAGEPARHRERVKRRMRDAFSGKDADWMERVMARFDEVVRMTVEGMTEPGPD</sequence>
<dbReference type="Pfam" id="PF10994">
    <property type="entry name" value="DUF2817"/>
    <property type="match status" value="1"/>
</dbReference>
<protein>
    <recommendedName>
        <fullName evidence="3">Zinc carboxypeptidase</fullName>
    </recommendedName>
</protein>
<dbReference type="AlphaFoldDB" id="A0A239F870"/>
<dbReference type="RefSeq" id="WP_089398725.1">
    <property type="nucleotide sequence ID" value="NZ_FZOT01000003.1"/>
</dbReference>
<dbReference type="OrthoDB" id="4014363at2"/>
<proteinExistence type="predicted"/>
<accession>A0A239F870</accession>
<evidence type="ECO:0000313" key="1">
    <source>
        <dbReference type="EMBL" id="SNS53109.1"/>
    </source>
</evidence>
<reference evidence="1 2" key="1">
    <citation type="submission" date="2017-06" db="EMBL/GenBank/DDBJ databases">
        <authorList>
            <person name="Kim H.J."/>
            <person name="Triplett B.A."/>
        </authorList>
    </citation>
    <scope>NUCLEOTIDE SEQUENCE [LARGE SCALE GENOMIC DNA]</scope>
    <source>
        <strain evidence="1 2">U15</strain>
    </source>
</reference>
<gene>
    <name evidence="1" type="ORF">SAMN06265795_103234</name>
</gene>
<keyword evidence="2" id="KW-1185">Reference proteome</keyword>
<evidence type="ECO:0008006" key="3">
    <source>
        <dbReference type="Google" id="ProtNLM"/>
    </source>
</evidence>
<dbReference type="Gene3D" id="3.40.630.10">
    <property type="entry name" value="Zn peptidases"/>
    <property type="match status" value="1"/>
</dbReference>
<evidence type="ECO:0000313" key="2">
    <source>
        <dbReference type="Proteomes" id="UP000198284"/>
    </source>
</evidence>
<dbReference type="Proteomes" id="UP000198284">
    <property type="component" value="Unassembled WGS sequence"/>
</dbReference>
<dbReference type="SUPFAM" id="SSF53187">
    <property type="entry name" value="Zn-dependent exopeptidases"/>
    <property type="match status" value="1"/>
</dbReference>
<dbReference type="EMBL" id="FZOT01000003">
    <property type="protein sequence ID" value="SNS53109.1"/>
    <property type="molecule type" value="Genomic_DNA"/>
</dbReference>